<comment type="caution">
    <text evidence="2">The sequence shown here is derived from an EMBL/GenBank/DDBJ whole genome shotgun (WGS) entry which is preliminary data.</text>
</comment>
<accession>A0ABS0CEK6</accession>
<feature type="chain" id="PRO_5045126070" description="Cupin domain-containing protein" evidence="1">
    <location>
        <begin position="24"/>
        <end position="191"/>
    </location>
</feature>
<evidence type="ECO:0000256" key="1">
    <source>
        <dbReference type="SAM" id="SignalP"/>
    </source>
</evidence>
<protein>
    <recommendedName>
        <fullName evidence="4">Cupin domain-containing protein</fullName>
    </recommendedName>
</protein>
<organism evidence="2 3">
    <name type="scientific">Nocardia abscessus</name>
    <dbReference type="NCBI Taxonomy" id="120957"/>
    <lineage>
        <taxon>Bacteria</taxon>
        <taxon>Bacillati</taxon>
        <taxon>Actinomycetota</taxon>
        <taxon>Actinomycetes</taxon>
        <taxon>Mycobacteriales</taxon>
        <taxon>Nocardiaceae</taxon>
        <taxon>Nocardia</taxon>
    </lineage>
</organism>
<evidence type="ECO:0000313" key="3">
    <source>
        <dbReference type="Proteomes" id="UP000807309"/>
    </source>
</evidence>
<reference evidence="2 3" key="1">
    <citation type="submission" date="2020-10" db="EMBL/GenBank/DDBJ databases">
        <title>Identification of Nocardia species via Next-generation sequencing and recognition of intraspecies genetic diversity.</title>
        <authorList>
            <person name="Li P."/>
            <person name="Li P."/>
            <person name="Lu B."/>
        </authorList>
    </citation>
    <scope>NUCLEOTIDE SEQUENCE [LARGE SCALE GENOMIC DNA]</scope>
    <source>
        <strain evidence="2 3">N-11</strain>
    </source>
</reference>
<dbReference type="RefSeq" id="WP_195035638.1">
    <property type="nucleotide sequence ID" value="NZ_JADLRE010000025.1"/>
</dbReference>
<proteinExistence type="predicted"/>
<evidence type="ECO:0008006" key="4">
    <source>
        <dbReference type="Google" id="ProtNLM"/>
    </source>
</evidence>
<sequence>MRFIAILLSATLFTLANTTGAVAQAPIPSGSALLQPAWELPADPGAAVQAAGLPLLKTIMTTFHYHAHLDVIVYGQPVTVPALVGIDDERKMGSPLHTHDETGIIHIESGEDIPFTLGQFFTEWGQPLTADRIGPIELTPLETVHLYVNGVRFTGDPASYRFGPHDQITLVIGTRWMSPVVADHYEFPPGL</sequence>
<dbReference type="Proteomes" id="UP000807309">
    <property type="component" value="Unassembled WGS sequence"/>
</dbReference>
<name>A0ABS0CEK6_9NOCA</name>
<dbReference type="EMBL" id="JADLRE010000025">
    <property type="protein sequence ID" value="MBF6228759.1"/>
    <property type="molecule type" value="Genomic_DNA"/>
</dbReference>
<gene>
    <name evidence="2" type="ORF">IU470_27120</name>
</gene>
<keyword evidence="3" id="KW-1185">Reference proteome</keyword>
<keyword evidence="1" id="KW-0732">Signal</keyword>
<evidence type="ECO:0000313" key="2">
    <source>
        <dbReference type="EMBL" id="MBF6228759.1"/>
    </source>
</evidence>
<feature type="signal peptide" evidence="1">
    <location>
        <begin position="1"/>
        <end position="23"/>
    </location>
</feature>